<dbReference type="Proteomes" id="UP000248616">
    <property type="component" value="Unassembled WGS sequence"/>
</dbReference>
<protein>
    <submittedName>
        <fullName evidence="1">Uncharacterized protein</fullName>
    </submittedName>
</protein>
<organism evidence="1 2">
    <name type="scientific">Mesorhizobium kowhaii</name>
    <dbReference type="NCBI Taxonomy" id="1300272"/>
    <lineage>
        <taxon>Bacteria</taxon>
        <taxon>Pseudomonadati</taxon>
        <taxon>Pseudomonadota</taxon>
        <taxon>Alphaproteobacteria</taxon>
        <taxon>Hyphomicrobiales</taxon>
        <taxon>Phyllobacteriaceae</taxon>
        <taxon>Mesorhizobium</taxon>
    </lineage>
</organism>
<proteinExistence type="predicted"/>
<accession>A0A2W7C7P1</accession>
<dbReference type="AlphaFoldDB" id="A0A2W7C7P1"/>
<dbReference type="EMBL" id="MZXV01000016">
    <property type="protein sequence ID" value="PZV38914.1"/>
    <property type="molecule type" value="Genomic_DNA"/>
</dbReference>
<sequence>MVEGFFGKLKSARGLATRYDKRADNFLAPIKLFATRIWIKSL</sequence>
<evidence type="ECO:0000313" key="1">
    <source>
        <dbReference type="EMBL" id="PZV38914.1"/>
    </source>
</evidence>
<keyword evidence="2" id="KW-1185">Reference proteome</keyword>
<gene>
    <name evidence="1" type="ORF">B5V02_08660</name>
</gene>
<evidence type="ECO:0000313" key="2">
    <source>
        <dbReference type="Proteomes" id="UP000248616"/>
    </source>
</evidence>
<comment type="caution">
    <text evidence="1">The sequence shown here is derived from an EMBL/GenBank/DDBJ whole genome shotgun (WGS) entry which is preliminary data.</text>
</comment>
<reference evidence="2" key="1">
    <citation type="submission" date="2017-03" db="EMBL/GenBank/DDBJ databases">
        <authorList>
            <person name="Safronova V.I."/>
            <person name="Sazanova A.L."/>
            <person name="Chirak E.R."/>
        </authorList>
    </citation>
    <scope>NUCLEOTIDE SEQUENCE [LARGE SCALE GENOMIC DNA]</scope>
    <source>
        <strain evidence="2">Ach-343</strain>
    </source>
</reference>
<name>A0A2W7C7P1_9HYPH</name>